<protein>
    <submittedName>
        <fullName evidence="1">Uncharacterized protein</fullName>
    </submittedName>
</protein>
<comment type="caution">
    <text evidence="1">The sequence shown here is derived from an EMBL/GenBank/DDBJ whole genome shotgun (WGS) entry which is preliminary data.</text>
</comment>
<organism evidence="1">
    <name type="scientific">marine sediment metagenome</name>
    <dbReference type="NCBI Taxonomy" id="412755"/>
    <lineage>
        <taxon>unclassified sequences</taxon>
        <taxon>metagenomes</taxon>
        <taxon>ecological metagenomes</taxon>
    </lineage>
</organism>
<dbReference type="EMBL" id="LAZR01032212">
    <property type="protein sequence ID" value="KKL51541.1"/>
    <property type="molecule type" value="Genomic_DNA"/>
</dbReference>
<gene>
    <name evidence="1" type="ORF">LCGC14_2294470</name>
</gene>
<accession>A0A0F9DCU9</accession>
<dbReference type="AlphaFoldDB" id="A0A0F9DCU9"/>
<name>A0A0F9DCU9_9ZZZZ</name>
<proteinExistence type="predicted"/>
<sequence>MKRLIVLALITMFIGASTMVSVRAHDKGDQVTIVITATDGSFTDTLRGKDIFIYTSRCSVNIRQKVGNLGGSKIIKTYPADKVIAEEL</sequence>
<reference evidence="1" key="1">
    <citation type="journal article" date="2015" name="Nature">
        <title>Complex archaea that bridge the gap between prokaryotes and eukaryotes.</title>
        <authorList>
            <person name="Spang A."/>
            <person name="Saw J.H."/>
            <person name="Jorgensen S.L."/>
            <person name="Zaremba-Niedzwiedzka K."/>
            <person name="Martijn J."/>
            <person name="Lind A.E."/>
            <person name="van Eijk R."/>
            <person name="Schleper C."/>
            <person name="Guy L."/>
            <person name="Ettema T.J."/>
        </authorList>
    </citation>
    <scope>NUCLEOTIDE SEQUENCE</scope>
</reference>
<evidence type="ECO:0000313" key="1">
    <source>
        <dbReference type="EMBL" id="KKL51541.1"/>
    </source>
</evidence>